<evidence type="ECO:0000259" key="2">
    <source>
        <dbReference type="Pfam" id="PF02836"/>
    </source>
</evidence>
<dbReference type="SUPFAM" id="SSF51445">
    <property type="entry name" value="(Trans)glycosidases"/>
    <property type="match status" value="1"/>
</dbReference>
<dbReference type="InterPro" id="IPR017853">
    <property type="entry name" value="GH"/>
</dbReference>
<evidence type="ECO:0000313" key="3">
    <source>
        <dbReference type="EMBL" id="BFO76751.1"/>
    </source>
</evidence>
<protein>
    <submittedName>
        <fullName evidence="3">Beta-glucuronidase</fullName>
    </submittedName>
</protein>
<dbReference type="PANTHER" id="PTHR42732:SF1">
    <property type="entry name" value="BETA-MANNOSIDASE"/>
    <property type="match status" value="1"/>
</dbReference>
<feature type="domain" description="Glycoside hydrolase family 2 catalytic" evidence="2">
    <location>
        <begin position="295"/>
        <end position="440"/>
    </location>
</feature>
<accession>A0AB33J9U1</accession>
<evidence type="ECO:0000256" key="1">
    <source>
        <dbReference type="SAM" id="SignalP"/>
    </source>
</evidence>
<dbReference type="PANTHER" id="PTHR42732">
    <property type="entry name" value="BETA-GALACTOSIDASE"/>
    <property type="match status" value="1"/>
</dbReference>
<keyword evidence="1" id="KW-0732">Signal</keyword>
<dbReference type="Pfam" id="PF02836">
    <property type="entry name" value="Glyco_hydro_2_C"/>
    <property type="match status" value="1"/>
</dbReference>
<dbReference type="InterPro" id="IPR006103">
    <property type="entry name" value="Glyco_hydro_2_cat"/>
</dbReference>
<proteinExistence type="predicted"/>
<dbReference type="EMBL" id="AP035787">
    <property type="protein sequence ID" value="BFO76751.1"/>
    <property type="molecule type" value="Genomic_DNA"/>
</dbReference>
<dbReference type="GO" id="GO:0005975">
    <property type="term" value="P:carbohydrate metabolic process"/>
    <property type="evidence" value="ECO:0007669"/>
    <property type="project" value="InterPro"/>
</dbReference>
<feature type="chain" id="PRO_5044253211" evidence="1">
    <location>
        <begin position="20"/>
        <end position="950"/>
    </location>
</feature>
<dbReference type="InterPro" id="IPR008979">
    <property type="entry name" value="Galactose-bd-like_sf"/>
</dbReference>
<feature type="signal peptide" evidence="1">
    <location>
        <begin position="1"/>
        <end position="19"/>
    </location>
</feature>
<gene>
    <name evidence="3" type="ORF">GTC17259_18010</name>
</gene>
<dbReference type="SUPFAM" id="SSF49785">
    <property type="entry name" value="Galactose-binding domain-like"/>
    <property type="match status" value="1"/>
</dbReference>
<sequence length="950" mass="107254">MKYYLSTLFLLLGLATAVAQDRIDLSGQWDLCLRTDGATTIPTLFDDSIMLPGTTDVAGKGMQPSSKTETTHLTRLHSFKGKAWYRRTVEIPTSWRGYDIYLFMERTKPSTLYIDGKQLWSKSDISVPQWYEISGGLTPGRHTLVLCIDNASGVPEQIYASSHAYTEDTQTNWNGVIGSFYLQPLASAVITGYSLIPHVAQHSVTVKVYTDGAHPRNSHLTISATPRTWNGKVITRDVFNLEKRAGGYVEVTLNLGADARLWSEFSPDLYDITLNLNGVETTIPFGLREFTADRHHFYINGKKTFLRGKHDACVWPLTGHVPMDTVSWNRYLKTLKSYGINHVRFHSWCPPEAAFQAADEQGIYLQPELPFWGDFNAKDSTLMSFLMTEGLNIIQQYAHHPSFVMMALGNELWGSIDMMHAFVNEFRRLDPSKLYTFGSNYYLGYQGIKPSIDYFTTCRIGGEAWGKFNTHTRGSFSFADAFDGGLLNHCPPNTVMNFDEACNAATVPIISHETGQFQSYPDYAEMKKYTGVLYPYSMEVFRKRLADAGMAAQAHDFHRASGLWAAQLYKADIEMDLRTRNMAGFQLLDLQDYPGQGSAYVGLLDAFMDNKGYVTAREWRGFCAPVVPMLEFYSYVYSTAERPYEGADCTWSARAAIANYSGQSLRGKTLRWQLLLPDGSVHSEGQLPIATDSLGLFRIGSIEDGICDILRPTQLRVQLQIEGTEYANSYPMWVYPNSEKSLDQVKKGILVTHKMTEDIGRKLQRGARVLLMPDSAAVAGNTVAGLFQTDYWNYRMFKTICENNKKRVSPGTLGLLMNPAHALFRDFPTDSCTSWQWFPIVKASRPLILDRLSRDYRPLVQVIDNVERNHKLGLVFEFSVGKGRLLVCMADLDSIACTPEGEQFYRSLLGYMQSKDFAPQTHIGWSELVQTLTSSTQERRLKELNNISQY</sequence>
<dbReference type="AlphaFoldDB" id="A0AB33J9U1"/>
<dbReference type="GO" id="GO:0004553">
    <property type="term" value="F:hydrolase activity, hydrolyzing O-glycosyl compounds"/>
    <property type="evidence" value="ECO:0007669"/>
    <property type="project" value="InterPro"/>
</dbReference>
<name>A0AB33J9U1_9BACT</name>
<dbReference type="Gene3D" id="2.60.120.260">
    <property type="entry name" value="Galactose-binding domain-like"/>
    <property type="match status" value="1"/>
</dbReference>
<reference evidence="3" key="1">
    <citation type="submission" date="2024-07" db="EMBL/GenBank/DDBJ databases">
        <title>Complete genome sequence of Prevotella sp. YM-2024 GTC17259.</title>
        <authorList>
            <person name="Hayashi M."/>
            <person name="Muto Y."/>
            <person name="Tanaka K."/>
            <person name="Niwa H."/>
        </authorList>
    </citation>
    <scope>NUCLEOTIDE SEQUENCE</scope>
    <source>
        <strain evidence="3">GTC17259</strain>
    </source>
</reference>
<dbReference type="Gene3D" id="3.20.20.80">
    <property type="entry name" value="Glycosidases"/>
    <property type="match status" value="1"/>
</dbReference>
<organism evidence="3">
    <name type="scientific">Prevotella sp. GTC17259</name>
    <dbReference type="NCBI Taxonomy" id="3236795"/>
    <lineage>
        <taxon>Bacteria</taxon>
        <taxon>Pseudomonadati</taxon>
        <taxon>Bacteroidota</taxon>
        <taxon>Bacteroidia</taxon>
        <taxon>Bacteroidales</taxon>
        <taxon>Prevotellaceae</taxon>
        <taxon>Prevotella</taxon>
    </lineage>
</organism>
<dbReference type="InterPro" id="IPR051913">
    <property type="entry name" value="GH2_Domain-Containing"/>
</dbReference>